<evidence type="ECO:0000256" key="2">
    <source>
        <dbReference type="ARBA" id="ARBA00023136"/>
    </source>
</evidence>
<gene>
    <name evidence="6" type="ORF">GCM10023092_00600</name>
</gene>
<dbReference type="Gene3D" id="2.60.40.1120">
    <property type="entry name" value="Carboxypeptidase-like, regulatory domain"/>
    <property type="match status" value="1"/>
</dbReference>
<evidence type="ECO:0000313" key="7">
    <source>
        <dbReference type="Proteomes" id="UP001501410"/>
    </source>
</evidence>
<keyword evidence="4" id="KW-0732">Signal</keyword>
<comment type="subcellular location">
    <subcellularLocation>
        <location evidence="1">Cell outer membrane</location>
    </subcellularLocation>
</comment>
<dbReference type="Pfam" id="PF07715">
    <property type="entry name" value="Plug"/>
    <property type="match status" value="1"/>
</dbReference>
<feature type="chain" id="PRO_5045909497" evidence="4">
    <location>
        <begin position="22"/>
        <end position="781"/>
    </location>
</feature>
<keyword evidence="7" id="KW-1185">Reference proteome</keyword>
<dbReference type="EMBL" id="BAABEZ010000001">
    <property type="protein sequence ID" value="GAA4448301.1"/>
    <property type="molecule type" value="Genomic_DNA"/>
</dbReference>
<sequence length="781" mass="85949">MRKILSIATIATLSVSHYAVAQSGATGIIKGFVYERATGEPLSFSNIFVQGSKLGAQSDENGYFTISQLPAGTYTLMTTSFGYDTVFTTIKLAAGDVESKKIYLTNKGLELKAVNVSGRKIQKMTRVNIGTTTITPKEIKLLPSSGGEPDIAQFLQVTPGVTFTGDQGGQLYIRGGSPAQTGILLDGVTIYNPFHSIGLYSVFETDAIRSADVITAGFNATYGNRSSAILDIHTKDGNNQRLSGVLSASPIMVRGMLEGPLAKQKSDDGSSSTFLLSVKHSYLDQSSKALYSGLGDEFKNGLPYSFTDAYGKVTFSGGNGSKLNLFGFNFNDKASVLNSAGAANATFNWKSYGGGTTFVVSPAGSSSLINGKFAYSKYSIDANEVNFSPRSSSISSFEAGINFTYFFPKYSTLNYGIEVGGQNTKLDYTNSIGATTNFDRNNTTASAFFVYKKIFDQRFILEPSVRLQYYSSQNKFSPEPRLNMKFNVNSNLRFKAAAGLYSQNIVGLKSDRDVVNYFTGFVLSPDQKIMNTDREYTATNLERAQHAVAGVEFDVKNLEFNIEPWYKNFSQIIQLNRTKGVNPINTGDFQADHGKAAGIDFSVKYTVGRIYLWGVVSYQKITYTTRLENYDTTYTTQAYPPPFDRRVNVNLVGAYTAGKKKDWEISARFNFGSPFPFTQTQGFNEQVNITGNGLASNPVTQNGSINTIYSTTINGGRLTDYHRLDLSVKKIFKVGRYSSIESTVAVTNVYDRNNIFYVNRLDNKVYYQLPVFPSMNLSWRF</sequence>
<evidence type="ECO:0000256" key="4">
    <source>
        <dbReference type="SAM" id="SignalP"/>
    </source>
</evidence>
<protein>
    <submittedName>
        <fullName evidence="6">Carboxypeptidase regulatory-like domain-containing protein</fullName>
    </submittedName>
</protein>
<keyword evidence="2" id="KW-0472">Membrane</keyword>
<evidence type="ECO:0000259" key="5">
    <source>
        <dbReference type="Pfam" id="PF07715"/>
    </source>
</evidence>
<organism evidence="6 7">
    <name type="scientific">Rurimicrobium arvi</name>
    <dbReference type="NCBI Taxonomy" id="2049916"/>
    <lineage>
        <taxon>Bacteria</taxon>
        <taxon>Pseudomonadati</taxon>
        <taxon>Bacteroidota</taxon>
        <taxon>Chitinophagia</taxon>
        <taxon>Chitinophagales</taxon>
        <taxon>Chitinophagaceae</taxon>
        <taxon>Rurimicrobium</taxon>
    </lineage>
</organism>
<comment type="caution">
    <text evidence="6">The sequence shown here is derived from an EMBL/GenBank/DDBJ whole genome shotgun (WGS) entry which is preliminary data.</text>
</comment>
<evidence type="ECO:0000256" key="3">
    <source>
        <dbReference type="ARBA" id="ARBA00023237"/>
    </source>
</evidence>
<dbReference type="InterPro" id="IPR036942">
    <property type="entry name" value="Beta-barrel_TonB_sf"/>
</dbReference>
<dbReference type="Proteomes" id="UP001501410">
    <property type="component" value="Unassembled WGS sequence"/>
</dbReference>
<dbReference type="SUPFAM" id="SSF49464">
    <property type="entry name" value="Carboxypeptidase regulatory domain-like"/>
    <property type="match status" value="1"/>
</dbReference>
<dbReference type="Pfam" id="PF13715">
    <property type="entry name" value="CarbopepD_reg_2"/>
    <property type="match status" value="1"/>
</dbReference>
<proteinExistence type="predicted"/>
<dbReference type="RefSeq" id="WP_344821511.1">
    <property type="nucleotide sequence ID" value="NZ_BAABEZ010000001.1"/>
</dbReference>
<accession>A0ABP8MEL6</accession>
<dbReference type="InterPro" id="IPR037066">
    <property type="entry name" value="Plug_dom_sf"/>
</dbReference>
<keyword evidence="3" id="KW-0998">Cell outer membrane</keyword>
<feature type="signal peptide" evidence="4">
    <location>
        <begin position="1"/>
        <end position="21"/>
    </location>
</feature>
<dbReference type="Gene3D" id="2.170.130.10">
    <property type="entry name" value="TonB-dependent receptor, plug domain"/>
    <property type="match status" value="1"/>
</dbReference>
<dbReference type="Gene3D" id="2.40.170.20">
    <property type="entry name" value="TonB-dependent receptor, beta-barrel domain"/>
    <property type="match status" value="1"/>
</dbReference>
<dbReference type="InterPro" id="IPR008969">
    <property type="entry name" value="CarboxyPept-like_regulatory"/>
</dbReference>
<dbReference type="SUPFAM" id="SSF56935">
    <property type="entry name" value="Porins"/>
    <property type="match status" value="1"/>
</dbReference>
<name>A0ABP8MEL6_9BACT</name>
<reference evidence="7" key="1">
    <citation type="journal article" date="2019" name="Int. J. Syst. Evol. Microbiol.">
        <title>The Global Catalogue of Microorganisms (GCM) 10K type strain sequencing project: providing services to taxonomists for standard genome sequencing and annotation.</title>
        <authorList>
            <consortium name="The Broad Institute Genomics Platform"/>
            <consortium name="The Broad Institute Genome Sequencing Center for Infectious Disease"/>
            <person name="Wu L."/>
            <person name="Ma J."/>
        </authorList>
    </citation>
    <scope>NUCLEOTIDE SEQUENCE [LARGE SCALE GENOMIC DNA]</scope>
    <source>
        <strain evidence="7">JCM 31921</strain>
    </source>
</reference>
<evidence type="ECO:0000313" key="6">
    <source>
        <dbReference type="EMBL" id="GAA4448301.1"/>
    </source>
</evidence>
<feature type="domain" description="TonB-dependent receptor plug" evidence="5">
    <location>
        <begin position="132"/>
        <end position="227"/>
    </location>
</feature>
<dbReference type="InterPro" id="IPR012910">
    <property type="entry name" value="Plug_dom"/>
</dbReference>
<evidence type="ECO:0000256" key="1">
    <source>
        <dbReference type="ARBA" id="ARBA00004442"/>
    </source>
</evidence>